<organism evidence="1 2">
    <name type="scientific">Anaeromicropila populeti</name>
    <dbReference type="NCBI Taxonomy" id="37658"/>
    <lineage>
        <taxon>Bacteria</taxon>
        <taxon>Bacillati</taxon>
        <taxon>Bacillota</taxon>
        <taxon>Clostridia</taxon>
        <taxon>Lachnospirales</taxon>
        <taxon>Lachnospiraceae</taxon>
        <taxon>Anaeromicropila</taxon>
    </lineage>
</organism>
<dbReference type="RefSeq" id="WP_092558682.1">
    <property type="nucleotide sequence ID" value="NZ_FOYZ01000001.1"/>
</dbReference>
<dbReference type="STRING" id="37658.SAMN05661086_00040"/>
<dbReference type="OrthoDB" id="1645744at2"/>
<gene>
    <name evidence="1" type="ORF">SAMN05661086_00040</name>
</gene>
<dbReference type="Proteomes" id="UP000199659">
    <property type="component" value="Unassembled WGS sequence"/>
</dbReference>
<name>A0A1I6HJF8_9FIRM</name>
<protein>
    <submittedName>
        <fullName evidence="1">Uncharacterized protein</fullName>
    </submittedName>
</protein>
<reference evidence="1 2" key="1">
    <citation type="submission" date="2016-10" db="EMBL/GenBank/DDBJ databases">
        <authorList>
            <person name="de Groot N.N."/>
        </authorList>
    </citation>
    <scope>NUCLEOTIDE SEQUENCE [LARGE SCALE GENOMIC DNA]</scope>
    <source>
        <strain evidence="1 2">743A</strain>
    </source>
</reference>
<dbReference type="AlphaFoldDB" id="A0A1I6HJF8"/>
<keyword evidence="2" id="KW-1185">Reference proteome</keyword>
<sequence>MEENFKTEIEDEKRYIYIVLSSTNTSMGKLIRGVTRYEYNHVSLSFEEDLHKMFSFARYHVNSPLVGGFVEESALRYHLNMSHPTKIKVFKIVVEPDSYNELKQYIRKLQEEREQYIYNTFSAMVFPIHKSIRIERAYTCAEFIITVLKQCRIIDDTDKMYTLKELELELEKYYFYEGDMFQIVKFKGWENDQYLYRKSHLEIILDTMNHFRKQFSRVLDGIFG</sequence>
<accession>A0A1I6HJF8</accession>
<evidence type="ECO:0000313" key="1">
    <source>
        <dbReference type="EMBL" id="SFR54619.1"/>
    </source>
</evidence>
<dbReference type="Gene3D" id="3.90.1720.10">
    <property type="entry name" value="endopeptidase domain like (from Nostoc punctiforme)"/>
    <property type="match status" value="1"/>
</dbReference>
<dbReference type="EMBL" id="FOYZ01000001">
    <property type="protein sequence ID" value="SFR54619.1"/>
    <property type="molecule type" value="Genomic_DNA"/>
</dbReference>
<proteinExistence type="predicted"/>
<evidence type="ECO:0000313" key="2">
    <source>
        <dbReference type="Proteomes" id="UP000199659"/>
    </source>
</evidence>